<feature type="domain" description="Major facilitator superfamily (MFS) profile" evidence="8">
    <location>
        <begin position="1"/>
        <end position="374"/>
    </location>
</feature>
<feature type="transmembrane region" description="Helical" evidence="7">
    <location>
        <begin position="286"/>
        <end position="304"/>
    </location>
</feature>
<dbReference type="CDD" id="cd17324">
    <property type="entry name" value="MFS_NepI_like"/>
    <property type="match status" value="1"/>
</dbReference>
<feature type="transmembrane region" description="Helical" evidence="7">
    <location>
        <begin position="64"/>
        <end position="81"/>
    </location>
</feature>
<dbReference type="Proteomes" id="UP000589036">
    <property type="component" value="Unassembled WGS sequence"/>
</dbReference>
<feature type="transmembrane region" description="Helical" evidence="7">
    <location>
        <begin position="343"/>
        <end position="365"/>
    </location>
</feature>
<feature type="transmembrane region" description="Helical" evidence="7">
    <location>
        <begin position="33"/>
        <end position="52"/>
    </location>
</feature>
<evidence type="ECO:0000313" key="10">
    <source>
        <dbReference type="Proteomes" id="UP000589036"/>
    </source>
</evidence>
<keyword evidence="2" id="KW-1003">Cell membrane</keyword>
<dbReference type="Gene3D" id="1.20.1250.20">
    <property type="entry name" value="MFS general substrate transporter like domains"/>
    <property type="match status" value="2"/>
</dbReference>
<keyword evidence="5 7" id="KW-0472">Membrane</keyword>
<evidence type="ECO:0000256" key="2">
    <source>
        <dbReference type="ARBA" id="ARBA00022475"/>
    </source>
</evidence>
<dbReference type="RefSeq" id="WP_246334517.1">
    <property type="nucleotide sequence ID" value="NZ_BAAAYY010000044.1"/>
</dbReference>
<comment type="caution">
    <text evidence="9">The sequence shown here is derived from an EMBL/GenBank/DDBJ whole genome shotgun (WGS) entry which is preliminary data.</text>
</comment>
<dbReference type="EMBL" id="JACCCC010000001">
    <property type="protein sequence ID" value="NYE50587.1"/>
    <property type="molecule type" value="Genomic_DNA"/>
</dbReference>
<dbReference type="GO" id="GO:0005886">
    <property type="term" value="C:plasma membrane"/>
    <property type="evidence" value="ECO:0007669"/>
    <property type="project" value="UniProtKB-SubCell"/>
</dbReference>
<feature type="transmembrane region" description="Helical" evidence="7">
    <location>
        <begin position="262"/>
        <end position="280"/>
    </location>
</feature>
<evidence type="ECO:0000313" key="9">
    <source>
        <dbReference type="EMBL" id="NYE50587.1"/>
    </source>
</evidence>
<comment type="subcellular location">
    <subcellularLocation>
        <location evidence="1">Cell membrane</location>
        <topology evidence="1">Multi-pass membrane protein</topology>
    </subcellularLocation>
</comment>
<sequence>MLAFGTFAIGTCEFVLAGLLPQLAESLDVTIPTAGQVVTVFALTCAVLAPVLATSTAGRPRRQVLLIAAAVYFAGNVGTALSPSFPVLLVTQMVAAAGAGLFVPIASVTASALVQPERRGRAIAIVTTGLTAATALGAPIGTVLGGLLGWRAAMFFVAALALIAMLGIVSVVPKKVDAPAPERLRERIAPLADRRVVTVLATTLVAFTAVYIPYTYISVVFAPATGGSSVRLAVLMSIVGVVGTLANYVAGSLADRIGSRPVVAGALVWLAASLFIIPLATSLYPAALVMVFLYGFAAFAITTPQQHRLITLKPESASVLISLNAAILYLGITMSGVLGAAGISLVGAGMLTLLAGGLALLALLLSELAHRLSARGSTTAEPEKGESGKESAAGLST</sequence>
<evidence type="ECO:0000256" key="6">
    <source>
        <dbReference type="SAM" id="MobiDB-lite"/>
    </source>
</evidence>
<accession>A0A852U4Q0</accession>
<evidence type="ECO:0000256" key="3">
    <source>
        <dbReference type="ARBA" id="ARBA00022692"/>
    </source>
</evidence>
<keyword evidence="3 7" id="KW-0812">Transmembrane</keyword>
<dbReference type="GO" id="GO:0022857">
    <property type="term" value="F:transmembrane transporter activity"/>
    <property type="evidence" value="ECO:0007669"/>
    <property type="project" value="InterPro"/>
</dbReference>
<dbReference type="PROSITE" id="PS50850">
    <property type="entry name" value="MFS"/>
    <property type="match status" value="1"/>
</dbReference>
<name>A0A852U4Q0_9ACTN</name>
<feature type="transmembrane region" description="Helical" evidence="7">
    <location>
        <begin position="316"/>
        <end position="337"/>
    </location>
</feature>
<feature type="transmembrane region" description="Helical" evidence="7">
    <location>
        <begin position="153"/>
        <end position="173"/>
    </location>
</feature>
<dbReference type="AlphaFoldDB" id="A0A852U4Q0"/>
<keyword evidence="4 7" id="KW-1133">Transmembrane helix</keyword>
<dbReference type="InterPro" id="IPR011701">
    <property type="entry name" value="MFS"/>
</dbReference>
<feature type="transmembrane region" description="Helical" evidence="7">
    <location>
        <begin position="122"/>
        <end position="147"/>
    </location>
</feature>
<evidence type="ECO:0000256" key="1">
    <source>
        <dbReference type="ARBA" id="ARBA00004651"/>
    </source>
</evidence>
<reference evidence="9 10" key="1">
    <citation type="submission" date="2020-07" db="EMBL/GenBank/DDBJ databases">
        <title>Sequencing the genomes of 1000 actinobacteria strains.</title>
        <authorList>
            <person name="Klenk H.-P."/>
        </authorList>
    </citation>
    <scope>NUCLEOTIDE SEQUENCE [LARGE SCALE GENOMIC DNA]</scope>
    <source>
        <strain evidence="9 10">CXB654</strain>
    </source>
</reference>
<dbReference type="InterPro" id="IPR036259">
    <property type="entry name" value="MFS_trans_sf"/>
</dbReference>
<evidence type="ECO:0000256" key="4">
    <source>
        <dbReference type="ARBA" id="ARBA00022989"/>
    </source>
</evidence>
<feature type="transmembrane region" description="Helical" evidence="7">
    <location>
        <begin position="229"/>
        <end position="250"/>
    </location>
</feature>
<organism evidence="9 10">
    <name type="scientific">Spinactinospora alkalitolerans</name>
    <dbReference type="NCBI Taxonomy" id="687207"/>
    <lineage>
        <taxon>Bacteria</taxon>
        <taxon>Bacillati</taxon>
        <taxon>Actinomycetota</taxon>
        <taxon>Actinomycetes</taxon>
        <taxon>Streptosporangiales</taxon>
        <taxon>Nocardiopsidaceae</taxon>
        <taxon>Spinactinospora</taxon>
    </lineage>
</organism>
<dbReference type="PANTHER" id="PTHR43124">
    <property type="entry name" value="PURINE EFFLUX PUMP PBUE"/>
    <property type="match status" value="1"/>
</dbReference>
<gene>
    <name evidence="9" type="ORF">HDA32_005707</name>
</gene>
<feature type="transmembrane region" description="Helical" evidence="7">
    <location>
        <begin position="87"/>
        <end position="110"/>
    </location>
</feature>
<evidence type="ECO:0000259" key="8">
    <source>
        <dbReference type="PROSITE" id="PS50850"/>
    </source>
</evidence>
<dbReference type="SUPFAM" id="SSF103473">
    <property type="entry name" value="MFS general substrate transporter"/>
    <property type="match status" value="1"/>
</dbReference>
<feature type="region of interest" description="Disordered" evidence="6">
    <location>
        <begin position="376"/>
        <end position="397"/>
    </location>
</feature>
<dbReference type="InterPro" id="IPR050189">
    <property type="entry name" value="MFS_Efflux_Transporters"/>
</dbReference>
<evidence type="ECO:0000256" key="7">
    <source>
        <dbReference type="SAM" id="Phobius"/>
    </source>
</evidence>
<protein>
    <submittedName>
        <fullName evidence="9">DHA1 family inner membrane transport protein</fullName>
    </submittedName>
</protein>
<proteinExistence type="predicted"/>
<dbReference type="PANTHER" id="PTHR43124:SF10">
    <property type="entry name" value="PURINE EFFLUX PUMP PBUE"/>
    <property type="match status" value="1"/>
</dbReference>
<dbReference type="InterPro" id="IPR020846">
    <property type="entry name" value="MFS_dom"/>
</dbReference>
<dbReference type="Pfam" id="PF07690">
    <property type="entry name" value="MFS_1"/>
    <property type="match status" value="1"/>
</dbReference>
<keyword evidence="10" id="KW-1185">Reference proteome</keyword>
<evidence type="ECO:0000256" key="5">
    <source>
        <dbReference type="ARBA" id="ARBA00023136"/>
    </source>
</evidence>
<feature type="transmembrane region" description="Helical" evidence="7">
    <location>
        <begin position="194"/>
        <end position="217"/>
    </location>
</feature>